<dbReference type="Pfam" id="PF16408">
    <property type="entry name" value="DUF5016"/>
    <property type="match status" value="1"/>
</dbReference>
<proteinExistence type="predicted"/>
<evidence type="ECO:0000313" key="5">
    <source>
        <dbReference type="Proteomes" id="UP001409291"/>
    </source>
</evidence>
<name>A0ABV0BQ44_9SPHI</name>
<dbReference type="InterPro" id="IPR033429">
    <property type="entry name" value="DUF5125"/>
</dbReference>
<dbReference type="Proteomes" id="UP001409291">
    <property type="component" value="Unassembled WGS sequence"/>
</dbReference>
<dbReference type="Pfam" id="PF17165">
    <property type="entry name" value="DUF5121"/>
    <property type="match status" value="1"/>
</dbReference>
<comment type="caution">
    <text evidence="4">The sequence shown here is derived from an EMBL/GenBank/DDBJ whole genome shotgun (WGS) entry which is preliminary data.</text>
</comment>
<evidence type="ECO:0000313" key="4">
    <source>
        <dbReference type="EMBL" id="MEN5376712.1"/>
    </source>
</evidence>
<feature type="domain" description="DUF5125" evidence="2">
    <location>
        <begin position="127"/>
        <end position="308"/>
    </location>
</feature>
<organism evidence="4 5">
    <name type="scientific">Sphingobacterium kitahiroshimense</name>
    <dbReference type="NCBI Taxonomy" id="470446"/>
    <lineage>
        <taxon>Bacteria</taxon>
        <taxon>Pseudomonadati</taxon>
        <taxon>Bacteroidota</taxon>
        <taxon>Sphingobacteriia</taxon>
        <taxon>Sphingobacteriales</taxon>
        <taxon>Sphingobacteriaceae</taxon>
        <taxon>Sphingobacterium</taxon>
    </lineage>
</organism>
<dbReference type="PROSITE" id="PS51257">
    <property type="entry name" value="PROKAR_LIPOPROTEIN"/>
    <property type="match status" value="1"/>
</dbReference>
<dbReference type="InterPro" id="IPR033430">
    <property type="entry name" value="DUF5121"/>
</dbReference>
<gene>
    <name evidence="4" type="ORF">ABE541_05495</name>
</gene>
<feature type="domain" description="DUF5121" evidence="3">
    <location>
        <begin position="316"/>
        <end position="431"/>
    </location>
</feature>
<dbReference type="EMBL" id="JBDJNQ010000002">
    <property type="protein sequence ID" value="MEN5376712.1"/>
    <property type="molecule type" value="Genomic_DNA"/>
</dbReference>
<dbReference type="RefSeq" id="WP_346580896.1">
    <property type="nucleotide sequence ID" value="NZ_JBDJNQ010000002.1"/>
</dbReference>
<keyword evidence="5" id="KW-1185">Reference proteome</keyword>
<reference evidence="4 5" key="1">
    <citation type="submission" date="2024-04" db="EMBL/GenBank/DDBJ databases">
        <title>WGS of bacteria from Torrens River.</title>
        <authorList>
            <person name="Wyrsch E.R."/>
            <person name="Drigo B."/>
        </authorList>
    </citation>
    <scope>NUCLEOTIDE SEQUENCE [LARGE SCALE GENOMIC DNA]</scope>
    <source>
        <strain evidence="4 5">TWI391</strain>
    </source>
</reference>
<evidence type="ECO:0000259" key="2">
    <source>
        <dbReference type="Pfam" id="PF17163"/>
    </source>
</evidence>
<evidence type="ECO:0000259" key="1">
    <source>
        <dbReference type="Pfam" id="PF16408"/>
    </source>
</evidence>
<sequence>MKRPILNFLLGTVAVATLYSCKKDEKYVYQIGEPKLEVKSDISAAHFGDSLVFQVHASDQEIALSTVKVQLFFTDDQVSETTIRTKENGDYSGKIFIPFYKNVPNGKATLKFILQNISQKMTEQSYEIDLTRPDFPYLNLVTESKSYKMEKIGTNEYAVTESFPSSVKGYIQAPKVGEQGNPMNFGWVNNTVEIGSTTEIPFTNLTSGVYSIKFNTLTYEASPFINIYLNGNLLSRMDDDHFKGELELKNGEQVTFDGIDDVKNWWIDPDYFTQKSDGSINFNGINGKYRITVDFKLKYFLVESMDGANLASLKADGTGTIWIIGEGIGKPGIASNQVGWSPEKALCMMPIGNKKYQITLKAGESIHASNINFKFFHQKDWGGEFGATSISTDNDMIFIGDGNNGRDSGNLGIVSGKSLALGTSYILTVDLSQGNSKAILTVVKK</sequence>
<dbReference type="Pfam" id="PF17163">
    <property type="entry name" value="DUF5125"/>
    <property type="match status" value="1"/>
</dbReference>
<accession>A0ABV0BQ44</accession>
<evidence type="ECO:0000259" key="3">
    <source>
        <dbReference type="Pfam" id="PF17165"/>
    </source>
</evidence>
<feature type="domain" description="DUF5016" evidence="1">
    <location>
        <begin position="11"/>
        <end position="123"/>
    </location>
</feature>
<protein>
    <submittedName>
        <fullName evidence="4">DUF5125 domain-containing protein</fullName>
    </submittedName>
</protein>
<dbReference type="InterPro" id="IPR032184">
    <property type="entry name" value="DUF5016"/>
</dbReference>